<dbReference type="SUPFAM" id="SSF81901">
    <property type="entry name" value="HCP-like"/>
    <property type="match status" value="1"/>
</dbReference>
<dbReference type="InterPro" id="IPR044623">
    <property type="entry name" value="HRD3"/>
</dbReference>
<dbReference type="PANTHER" id="PTHR45084">
    <property type="entry name" value="ERAD-ASSOCIATED E3 UBIQUITIN-PROTEIN LIGASE COMPONENT HRD3A-RELATED"/>
    <property type="match status" value="1"/>
</dbReference>
<keyword evidence="3" id="KW-1185">Reference proteome</keyword>
<dbReference type="AlphaFoldDB" id="A0A9P6WBJ3"/>
<keyword evidence="1" id="KW-1133">Transmembrane helix</keyword>
<reference evidence="2 3" key="1">
    <citation type="submission" date="2020-11" db="EMBL/GenBank/DDBJ databases">
        <title>Kefir isolates.</title>
        <authorList>
            <person name="Marcisauskas S."/>
            <person name="Kim Y."/>
            <person name="Blasche S."/>
        </authorList>
    </citation>
    <scope>NUCLEOTIDE SEQUENCE [LARGE SCALE GENOMIC DNA]</scope>
    <source>
        <strain evidence="2 3">OG2</strain>
    </source>
</reference>
<dbReference type="PANTHER" id="PTHR45084:SF1">
    <property type="entry name" value="ERAD-ASSOCIATED E3 UBIQUITIN-PROTEIN LIGASE COMPONENT HRD3A-RELATED"/>
    <property type="match status" value="1"/>
</dbReference>
<keyword evidence="1" id="KW-0472">Membrane</keyword>
<keyword evidence="1" id="KW-0812">Transmembrane</keyword>
<accession>A0A9P6WBJ3</accession>
<evidence type="ECO:0000313" key="3">
    <source>
        <dbReference type="Proteomes" id="UP000750334"/>
    </source>
</evidence>
<dbReference type="InterPro" id="IPR006597">
    <property type="entry name" value="Sel1-like"/>
</dbReference>
<dbReference type="Proteomes" id="UP000750334">
    <property type="component" value="Unassembled WGS sequence"/>
</dbReference>
<dbReference type="SMART" id="SM00671">
    <property type="entry name" value="SEL1"/>
    <property type="match status" value="3"/>
</dbReference>
<name>A0A9P6WBJ3_MAUEX</name>
<feature type="transmembrane region" description="Helical" evidence="1">
    <location>
        <begin position="629"/>
        <end position="645"/>
    </location>
</feature>
<dbReference type="OrthoDB" id="27934at2759"/>
<sequence>MAFHYLDKYNKLTEDTDPQTLFQQAVAYSTGLFGAIPIDSAKAMLYYQRSARLGDIYAKQVLAYKYYSGINVPRDSNRALILYKEIADILKDQYSEDEWNFQFPVQESFNLRIPDFEDGLLGTGLSYMSISTTRKKSARPDITSTVLTNLNGGKLVLRFGNVDRSNPFMISEEDETDEQIVDIFYTALDEYRGTYTSVKNVTRARLLLEATYHEYDADVGYLDNLQKFFYGQCLDLLGHIYFTGEGLDRAYILKAEKYLKRSLVIIESSSTVISGANVDLGLLYQYYYLNDTTAIQFYKKGKSKTNNNGVIEFQMSNLSKKHPEYNLGNPLLLMEEAKSKGYIPARYEYANMLEEGVNDRYNCEHTAYSYKTFVEENESRMAPHLKVAFNELLLGNTEVALWNYVQAAEQGYEMAQVSAAYLLYQMPLELDDQPQTTEERKLAAVTYYSRAFKQNNIDAGVIAGDVYFSLQEYEKAFSLYQSAALKFSAQAIWNLGYMYEYGLGVPVDFHLAKRYYDQVLERNSKLYLAIKLNVFKLQLKAFAIWLLGTDRIPYDTIKNYKLGMINFLKNSRSVFRKYLNIILFTRGLTEPNGLYRKMIVESGWDNKLSNESGESGGFFDGFNLVSEDIFTLLLIIIFFFGSMFLRNMADRRGWNVQVNGVQLGQENRNENNDDNPNNINMGANGWNFQVQFFAI</sequence>
<gene>
    <name evidence="2" type="primary">HRD3_2</name>
    <name evidence="2" type="ORF">C6P45_005199</name>
</gene>
<evidence type="ECO:0000256" key="1">
    <source>
        <dbReference type="SAM" id="Phobius"/>
    </source>
</evidence>
<proteinExistence type="predicted"/>
<evidence type="ECO:0000313" key="2">
    <source>
        <dbReference type="EMBL" id="KAG0667968.1"/>
    </source>
</evidence>
<protein>
    <submittedName>
        <fullName evidence="2">ERAD-associated protein</fullName>
    </submittedName>
</protein>
<dbReference type="Pfam" id="PF08238">
    <property type="entry name" value="Sel1"/>
    <property type="match status" value="5"/>
</dbReference>
<dbReference type="InterPro" id="IPR011990">
    <property type="entry name" value="TPR-like_helical_dom_sf"/>
</dbReference>
<organism evidence="2 3">
    <name type="scientific">Maudiozyma exigua</name>
    <name type="common">Yeast</name>
    <name type="synonym">Kazachstania exigua</name>
    <dbReference type="NCBI Taxonomy" id="34358"/>
    <lineage>
        <taxon>Eukaryota</taxon>
        <taxon>Fungi</taxon>
        <taxon>Dikarya</taxon>
        <taxon>Ascomycota</taxon>
        <taxon>Saccharomycotina</taxon>
        <taxon>Saccharomycetes</taxon>
        <taxon>Saccharomycetales</taxon>
        <taxon>Saccharomycetaceae</taxon>
        <taxon>Maudiozyma</taxon>
    </lineage>
</organism>
<dbReference type="GO" id="GO:0036503">
    <property type="term" value="P:ERAD pathway"/>
    <property type="evidence" value="ECO:0007669"/>
    <property type="project" value="InterPro"/>
</dbReference>
<dbReference type="Gene3D" id="1.25.40.10">
    <property type="entry name" value="Tetratricopeptide repeat domain"/>
    <property type="match status" value="2"/>
</dbReference>
<dbReference type="EMBL" id="PUHR01000085">
    <property type="protein sequence ID" value="KAG0667968.1"/>
    <property type="molecule type" value="Genomic_DNA"/>
</dbReference>
<comment type="caution">
    <text evidence="2">The sequence shown here is derived from an EMBL/GenBank/DDBJ whole genome shotgun (WGS) entry which is preliminary data.</text>
</comment>